<keyword evidence="2" id="KW-1185">Reference proteome</keyword>
<reference evidence="2" key="1">
    <citation type="submission" date="2020-07" db="EMBL/GenBank/DDBJ databases">
        <title>novel species isolated from the respiratory tract of Marmot.</title>
        <authorList>
            <person name="Zhang G."/>
        </authorList>
    </citation>
    <scope>NUCLEOTIDE SEQUENCE [LARGE SCALE GENOMIC DNA]</scope>
    <source>
        <strain evidence="2">686</strain>
    </source>
</reference>
<accession>A0A7D7R1K5</accession>
<gene>
    <name evidence="1" type="ORF">H1R19_06335</name>
</gene>
<evidence type="ECO:0000313" key="2">
    <source>
        <dbReference type="Proteomes" id="UP000515663"/>
    </source>
</evidence>
<dbReference type="RefSeq" id="WP_219850967.1">
    <property type="nucleotide sequence ID" value="NZ_CP059491.1"/>
</dbReference>
<organism evidence="1 2">
    <name type="scientific">Gordonia jinghuaiqii</name>
    <dbReference type="NCBI Taxonomy" id="2758710"/>
    <lineage>
        <taxon>Bacteria</taxon>
        <taxon>Bacillati</taxon>
        <taxon>Actinomycetota</taxon>
        <taxon>Actinomycetes</taxon>
        <taxon>Mycobacteriales</taxon>
        <taxon>Gordoniaceae</taxon>
        <taxon>Gordonia</taxon>
    </lineage>
</organism>
<protein>
    <submittedName>
        <fullName evidence="1">Uncharacterized protein</fullName>
    </submittedName>
</protein>
<dbReference type="Proteomes" id="UP000515663">
    <property type="component" value="Chromosome"/>
</dbReference>
<name>A0A7D7R1K5_9ACTN</name>
<dbReference type="KEGG" id="gji:H1R19_06335"/>
<evidence type="ECO:0000313" key="1">
    <source>
        <dbReference type="EMBL" id="QMT02751.1"/>
    </source>
</evidence>
<dbReference type="AlphaFoldDB" id="A0A7D7R1K5"/>
<dbReference type="EMBL" id="CP059491">
    <property type="protein sequence ID" value="QMT02751.1"/>
    <property type="molecule type" value="Genomic_DNA"/>
</dbReference>
<proteinExistence type="predicted"/>
<sequence>MSLGDGALAPPRVGAITDFPLAFSEAESPPFSGDSRRSDGLMTVRGVLEPDDAGPFEYRDDGTGASWWIWRGLLRGDGWTATWHGRRPLCGTVELTGYFTSTLKIDAGRVRGRITRVYHTDTTTLIDLDLDDVPPPAPRPSLVPGDISAAGDALWVADTELPLVARLDTTTNHATEYVLPAGTTDMRRVAATPTGCWVFGTDGLYRVTAGSPAYRVCHGGIADAATSGEALIVHDVEHGWTLHSPNNDPIPLAMPEGGPRSIGIDCRSGNFVVALSTRDASGHRLRLVRITTTGTIAVGRPVQPPARRAQRPFFAGSPPRLFYGGVVSTVNDDLTLGPHERLPARPVDGGALGDDAWVLTYRSTTDPEWSWWPIPEPDVPATPLPRVPILSVLESSTLAVKSSWRIDQHRSVTAQPAAVWVTDRDQLYRLLAAPATRRPELVEVAARITESIPPATECERRR</sequence>